<accession>A0A6C0FV14</accession>
<gene>
    <name evidence="1" type="ORF">GXP70_14145</name>
</gene>
<name>A0A6C0FV14_9BACL</name>
<dbReference type="RefSeq" id="WP_162357415.1">
    <property type="nucleotide sequence ID" value="NZ_CP048209.1"/>
</dbReference>
<dbReference type="EMBL" id="CP048209">
    <property type="protein sequence ID" value="QHT60976.1"/>
    <property type="molecule type" value="Genomic_DNA"/>
</dbReference>
<dbReference type="AlphaFoldDB" id="A0A6C0FV14"/>
<sequence length="155" mass="17895">MRKRDSGTQAIFEAQLSRMVITGTKKQAIHKAAYELNRSNLPLDWLILESEQGESREFRVNQVEQLEWHDAEFTDACHQFKVVGRIVLSISPRQTAFDHEELEQAVYRLPRSSVYDKPVIVLSEGTNHYFLTVLQQNLIWKSTLNNVVNPLSKLA</sequence>
<evidence type="ECO:0000313" key="2">
    <source>
        <dbReference type="Proteomes" id="UP000476064"/>
    </source>
</evidence>
<evidence type="ECO:0000313" key="1">
    <source>
        <dbReference type="EMBL" id="QHT60976.1"/>
    </source>
</evidence>
<keyword evidence="2" id="KW-1185">Reference proteome</keyword>
<organism evidence="1 2">
    <name type="scientific">Paenibacillus lycopersici</name>
    <dbReference type="NCBI Taxonomy" id="2704462"/>
    <lineage>
        <taxon>Bacteria</taxon>
        <taxon>Bacillati</taxon>
        <taxon>Bacillota</taxon>
        <taxon>Bacilli</taxon>
        <taxon>Bacillales</taxon>
        <taxon>Paenibacillaceae</taxon>
        <taxon>Paenibacillus</taxon>
    </lineage>
</organism>
<dbReference type="KEGG" id="plyc:GXP70_14145"/>
<protein>
    <submittedName>
        <fullName evidence="1">Uncharacterized protein</fullName>
    </submittedName>
</protein>
<dbReference type="Proteomes" id="UP000476064">
    <property type="component" value="Chromosome"/>
</dbReference>
<reference evidence="1 2" key="1">
    <citation type="submission" date="2020-01" db="EMBL/GenBank/DDBJ databases">
        <title>Paenibacillus sp. nov., isolated from tomato rhizosphere.</title>
        <authorList>
            <person name="Weon H.-Y."/>
            <person name="Lee S.A."/>
        </authorList>
    </citation>
    <scope>NUCLEOTIDE SEQUENCE [LARGE SCALE GENOMIC DNA]</scope>
    <source>
        <strain evidence="1 2">12200R-189</strain>
    </source>
</reference>
<proteinExistence type="predicted"/>